<dbReference type="FunFam" id="3.40.50.261:FF:000001">
    <property type="entry name" value="Succinate--CoA ligase [ADP-forming] subunit beta"/>
    <property type="match status" value="1"/>
</dbReference>
<evidence type="ECO:0000256" key="7">
    <source>
        <dbReference type="ARBA" id="ARBA00022842"/>
    </source>
</evidence>
<feature type="binding site" evidence="10">
    <location>
        <begin position="322"/>
        <end position="324"/>
    </location>
    <ligand>
        <name>substrate</name>
        <note>ligand shared with subunit alpha</note>
    </ligand>
</feature>
<dbReference type="PATRIC" id="fig|1778264.3.peg.152"/>
<dbReference type="Proteomes" id="UP000095697">
    <property type="component" value="Chromosome I"/>
</dbReference>
<proteinExistence type="inferred from homology"/>
<feature type="binding site" evidence="10">
    <location>
        <position position="213"/>
    </location>
    <ligand>
        <name>Mg(2+)</name>
        <dbReference type="ChEBI" id="CHEBI:18420"/>
    </ligand>
</feature>
<reference evidence="14" key="1">
    <citation type="submission" date="2016-01" db="EMBL/GenBank/DDBJ databases">
        <authorList>
            <person name="Husnik F."/>
        </authorList>
    </citation>
    <scope>NUCLEOTIDE SEQUENCE [LARGE SCALE GENOMIC DNA]</scope>
</reference>
<comment type="function">
    <text evidence="10">Succinyl-CoA synthetase functions in the citric acid cycle (TCA), coupling the hydrolysis of succinyl-CoA to the synthesis of either ATP or GTP and thus represents the only step of substrate-level phosphorylation in the TCA. The beta subunit provides nucleotide specificity of the enzyme and binds the substrate succinate, while the binding sites for coenzyme A and phosphate are found in the alpha subunit.</text>
</comment>
<keyword evidence="7 10" id="KW-0460">Magnesium</keyword>
<dbReference type="Gene3D" id="3.30.470.20">
    <property type="entry name" value="ATP-grasp fold, B domain"/>
    <property type="match status" value="1"/>
</dbReference>
<feature type="binding site" evidence="10">
    <location>
        <position position="199"/>
    </location>
    <ligand>
        <name>Mg(2+)</name>
        <dbReference type="ChEBI" id="CHEBI:18420"/>
    </ligand>
</feature>
<evidence type="ECO:0000256" key="2">
    <source>
        <dbReference type="ARBA" id="ARBA00022532"/>
    </source>
</evidence>
<comment type="pathway">
    <text evidence="10">Carbohydrate metabolism; tricarboxylic acid cycle; succinate from succinyl-CoA (ligase route): step 1/1.</text>
</comment>
<organism evidence="13 14">
    <name type="scientific">Candidatus Mikella endobia</name>
    <dbReference type="NCBI Taxonomy" id="1778264"/>
    <lineage>
        <taxon>Bacteria</taxon>
        <taxon>Pseudomonadati</taxon>
        <taxon>Pseudomonadota</taxon>
        <taxon>Gammaproteobacteria</taxon>
        <taxon>Enterobacterales</taxon>
        <taxon>Enterobacteriaceae</taxon>
        <taxon>Candidatus Mikella</taxon>
    </lineage>
</organism>
<gene>
    <name evidence="10 13" type="primary">sucC</name>
    <name evidence="13" type="ORF">PMARG_ME00166</name>
</gene>
<dbReference type="AlphaFoldDB" id="A0A143WQ27"/>
<dbReference type="STRING" id="1778264.PMARG_ME00166"/>
<dbReference type="RefSeq" id="WP_067569297.1">
    <property type="nucleotide sequence ID" value="NZ_LN999831.1"/>
</dbReference>
<feature type="binding site" evidence="10">
    <location>
        <begin position="53"/>
        <end position="55"/>
    </location>
    <ligand>
        <name>ATP</name>
        <dbReference type="ChEBI" id="CHEBI:30616"/>
    </ligand>
</feature>
<dbReference type="GO" id="GO:0004775">
    <property type="term" value="F:succinate-CoA ligase (ADP-forming) activity"/>
    <property type="evidence" value="ECO:0007669"/>
    <property type="project" value="UniProtKB-UniRule"/>
</dbReference>
<keyword evidence="14" id="KW-1185">Reference proteome</keyword>
<dbReference type="GO" id="GO:0042709">
    <property type="term" value="C:succinate-CoA ligase complex"/>
    <property type="evidence" value="ECO:0007669"/>
    <property type="project" value="TreeGrafter"/>
</dbReference>
<dbReference type="PANTHER" id="PTHR11815">
    <property type="entry name" value="SUCCINYL-COA SYNTHETASE BETA CHAIN"/>
    <property type="match status" value="1"/>
</dbReference>
<dbReference type="InterPro" id="IPR017866">
    <property type="entry name" value="Succ-CoA_synthase_bsu_CS"/>
</dbReference>
<dbReference type="FunFam" id="3.30.1490.20:FF:000002">
    <property type="entry name" value="Succinate--CoA ligase [ADP-forming] subunit beta"/>
    <property type="match status" value="1"/>
</dbReference>
<dbReference type="Pfam" id="PF08442">
    <property type="entry name" value="ATP-grasp_2"/>
    <property type="match status" value="1"/>
</dbReference>
<comment type="subunit">
    <text evidence="10">Heterotetramer of two alpha and two beta subunits.</text>
</comment>
<dbReference type="Gene3D" id="3.30.1490.20">
    <property type="entry name" value="ATP-grasp fold, A domain"/>
    <property type="match status" value="1"/>
</dbReference>
<feature type="binding site" evidence="10">
    <location>
        <position position="265"/>
    </location>
    <ligand>
        <name>substrate</name>
        <note>ligand shared with subunit alpha</note>
    </ligand>
</feature>
<dbReference type="PANTHER" id="PTHR11815:SF10">
    <property type="entry name" value="SUCCINATE--COA LIGASE [GDP-FORMING] SUBUNIT BETA, MITOCHONDRIAL"/>
    <property type="match status" value="1"/>
</dbReference>
<feature type="binding site" evidence="10">
    <location>
        <position position="46"/>
    </location>
    <ligand>
        <name>ATP</name>
        <dbReference type="ChEBI" id="CHEBI:30616"/>
    </ligand>
</feature>
<keyword evidence="6 10" id="KW-0067">ATP-binding</keyword>
<evidence type="ECO:0000256" key="3">
    <source>
        <dbReference type="ARBA" id="ARBA00022598"/>
    </source>
</evidence>
<dbReference type="Gene3D" id="3.40.50.261">
    <property type="entry name" value="Succinyl-CoA synthetase domains"/>
    <property type="match status" value="1"/>
</dbReference>
<dbReference type="HAMAP" id="MF_00558">
    <property type="entry name" value="Succ_CoA_beta"/>
    <property type="match status" value="1"/>
</dbReference>
<dbReference type="EMBL" id="LN999831">
    <property type="protein sequence ID" value="CUX95838.1"/>
    <property type="molecule type" value="Genomic_DNA"/>
</dbReference>
<name>A0A143WQ27_9ENTR</name>
<dbReference type="GO" id="GO:0000287">
    <property type="term" value="F:magnesium ion binding"/>
    <property type="evidence" value="ECO:0007669"/>
    <property type="project" value="UniProtKB-UniRule"/>
</dbReference>
<comment type="catalytic activity">
    <reaction evidence="8">
        <text>succinate + ATP + CoA = succinyl-CoA + ADP + phosphate</text>
        <dbReference type="Rhea" id="RHEA:17661"/>
        <dbReference type="ChEBI" id="CHEBI:30031"/>
        <dbReference type="ChEBI" id="CHEBI:30616"/>
        <dbReference type="ChEBI" id="CHEBI:43474"/>
        <dbReference type="ChEBI" id="CHEBI:57287"/>
        <dbReference type="ChEBI" id="CHEBI:57292"/>
        <dbReference type="ChEBI" id="CHEBI:456216"/>
        <dbReference type="EC" id="6.2.1.5"/>
    </reaction>
    <physiologicalReaction direction="right-to-left" evidence="8">
        <dbReference type="Rhea" id="RHEA:17663"/>
    </physiologicalReaction>
</comment>
<evidence type="ECO:0000259" key="12">
    <source>
        <dbReference type="Pfam" id="PF08442"/>
    </source>
</evidence>
<dbReference type="NCBIfam" id="NF001913">
    <property type="entry name" value="PRK00696.1"/>
    <property type="match status" value="1"/>
</dbReference>
<dbReference type="OrthoDB" id="9802602at2"/>
<sequence length="389" mass="42793">MNLYEYQSKQLFTKYGLPIPIGYICNSLIEVEELSSKIIFGNWIAKCQIYAGGRGKAGGVKVIKSKEELICFAKQWLGKRLITSQTDTIGQIVNSILVETATYISKELYLGVVIDRSISSIVFLASTEGGIEIEQIAEKTPHLIHKIKLDQLMGPQFYQGRKLAFQLGLSGKQVSHFIKIFMGLATLFLERDLDLVEINPLVITNNNDLICLDSKLSVDNNALFRQSELRNIYNNSYKEKSEKNAVKLQLNYIALEDGNIGCMVNGAGLAMGTMDIIKLYGGQPANFLDIGGGATKERVTEAFKLILLNKKVKAILVNIFGGIVRCDLIADGIISALSKININIPVIVRLEGNNAPQGIKLLANSMLNIIAANNLIDAVKQVIAVVKDK</sequence>
<evidence type="ECO:0000313" key="13">
    <source>
        <dbReference type="EMBL" id="CUX95838.1"/>
    </source>
</evidence>
<dbReference type="GO" id="GO:0006099">
    <property type="term" value="P:tricarboxylic acid cycle"/>
    <property type="evidence" value="ECO:0007669"/>
    <property type="project" value="UniProtKB-UniRule"/>
</dbReference>
<dbReference type="NCBIfam" id="TIGR01016">
    <property type="entry name" value="sucCoAbeta"/>
    <property type="match status" value="1"/>
</dbReference>
<comment type="cofactor">
    <cofactor evidence="10">
        <name>Mg(2+)</name>
        <dbReference type="ChEBI" id="CHEBI:18420"/>
    </cofactor>
    <text evidence="10">Binds 1 Mg(2+) ion per subunit.</text>
</comment>
<keyword evidence="2 10" id="KW-0816">Tricarboxylic acid cycle</keyword>
<dbReference type="InterPro" id="IPR016102">
    <property type="entry name" value="Succinyl-CoA_synth-like"/>
</dbReference>
<dbReference type="EC" id="6.2.1.5" evidence="10"/>
<dbReference type="InterPro" id="IPR005809">
    <property type="entry name" value="Succ_CoA_ligase-like_bsu"/>
</dbReference>
<dbReference type="SUPFAM" id="SSF52210">
    <property type="entry name" value="Succinyl-CoA synthetase domains"/>
    <property type="match status" value="1"/>
</dbReference>
<accession>A0A143WQ27</accession>
<dbReference type="GO" id="GO:0006104">
    <property type="term" value="P:succinyl-CoA metabolic process"/>
    <property type="evidence" value="ECO:0007669"/>
    <property type="project" value="TreeGrafter"/>
</dbReference>
<keyword evidence="4 10" id="KW-0479">Metal-binding</keyword>
<feature type="binding site" evidence="10">
    <location>
        <position position="99"/>
    </location>
    <ligand>
        <name>ATP</name>
        <dbReference type="ChEBI" id="CHEBI:30616"/>
    </ligand>
</feature>
<feature type="domain" description="ATP-grasp fold succinyl-CoA synthetase-type" evidence="12">
    <location>
        <begin position="2"/>
        <end position="203"/>
    </location>
</feature>
<evidence type="ECO:0000256" key="4">
    <source>
        <dbReference type="ARBA" id="ARBA00022723"/>
    </source>
</evidence>
<dbReference type="PROSITE" id="PS01217">
    <property type="entry name" value="SUCCINYL_COA_LIG_3"/>
    <property type="match status" value="1"/>
</dbReference>
<dbReference type="FunFam" id="3.30.470.20:FF:000002">
    <property type="entry name" value="Succinate--CoA ligase [ADP-forming] subunit beta"/>
    <property type="match status" value="1"/>
</dbReference>
<comment type="catalytic activity">
    <reaction evidence="9">
        <text>GTP + succinate + CoA = succinyl-CoA + GDP + phosphate</text>
        <dbReference type="Rhea" id="RHEA:22120"/>
        <dbReference type="ChEBI" id="CHEBI:30031"/>
        <dbReference type="ChEBI" id="CHEBI:37565"/>
        <dbReference type="ChEBI" id="CHEBI:43474"/>
        <dbReference type="ChEBI" id="CHEBI:57287"/>
        <dbReference type="ChEBI" id="CHEBI:57292"/>
        <dbReference type="ChEBI" id="CHEBI:58189"/>
    </reaction>
    <physiologicalReaction direction="right-to-left" evidence="9">
        <dbReference type="Rhea" id="RHEA:22122"/>
    </physiologicalReaction>
</comment>
<dbReference type="GO" id="GO:0005524">
    <property type="term" value="F:ATP binding"/>
    <property type="evidence" value="ECO:0007669"/>
    <property type="project" value="UniProtKB-UniRule"/>
</dbReference>
<evidence type="ECO:0000259" key="11">
    <source>
        <dbReference type="Pfam" id="PF00549"/>
    </source>
</evidence>
<feature type="binding site" evidence="10">
    <location>
        <position position="102"/>
    </location>
    <ligand>
        <name>ATP</name>
        <dbReference type="ChEBI" id="CHEBI:30616"/>
    </ligand>
</feature>
<keyword evidence="5 10" id="KW-0547">Nucleotide-binding</keyword>
<evidence type="ECO:0000256" key="10">
    <source>
        <dbReference type="HAMAP-Rule" id="MF_00558"/>
    </source>
</evidence>
<feature type="domain" description="ATP-citrate synthase/succinyl-CoA ligase C-terminal" evidence="11">
    <location>
        <begin position="263"/>
        <end position="382"/>
    </location>
</feature>
<evidence type="ECO:0000256" key="9">
    <source>
        <dbReference type="ARBA" id="ARBA00052891"/>
    </source>
</evidence>
<evidence type="ECO:0000313" key="14">
    <source>
        <dbReference type="Proteomes" id="UP000095697"/>
    </source>
</evidence>
<protein>
    <recommendedName>
        <fullName evidence="10">Succinate--CoA ligase [ADP-forming] subunit beta</fullName>
        <ecNumber evidence="10">6.2.1.5</ecNumber>
    </recommendedName>
    <alternativeName>
        <fullName evidence="10">Succinyl-CoA synthetase subunit beta</fullName>
        <shortName evidence="10">SCS-beta</shortName>
    </alternativeName>
</protein>
<dbReference type="UniPathway" id="UPA00223">
    <property type="reaction ID" value="UER00999"/>
</dbReference>
<dbReference type="GO" id="GO:0004776">
    <property type="term" value="F:succinate-CoA ligase (GDP-forming) activity"/>
    <property type="evidence" value="ECO:0007669"/>
    <property type="project" value="RHEA"/>
</dbReference>
<evidence type="ECO:0000256" key="5">
    <source>
        <dbReference type="ARBA" id="ARBA00022741"/>
    </source>
</evidence>
<dbReference type="Pfam" id="PF00549">
    <property type="entry name" value="Ligase_CoA"/>
    <property type="match status" value="1"/>
</dbReference>
<keyword evidence="3 10" id="KW-0436">Ligase</keyword>
<dbReference type="InterPro" id="IPR013650">
    <property type="entry name" value="ATP-grasp_succ-CoA_synth-type"/>
</dbReference>
<evidence type="ECO:0000256" key="1">
    <source>
        <dbReference type="ARBA" id="ARBA00009182"/>
    </source>
</evidence>
<dbReference type="KEGG" id="cmik:PMARG_ME00166"/>
<evidence type="ECO:0000256" key="6">
    <source>
        <dbReference type="ARBA" id="ARBA00022840"/>
    </source>
</evidence>
<dbReference type="InterPro" id="IPR013815">
    <property type="entry name" value="ATP_grasp_subdomain_1"/>
</dbReference>
<dbReference type="InterPro" id="IPR005811">
    <property type="entry name" value="SUCC_ACL_C"/>
</dbReference>
<dbReference type="GO" id="GO:0005829">
    <property type="term" value="C:cytosol"/>
    <property type="evidence" value="ECO:0007669"/>
    <property type="project" value="TreeGrafter"/>
</dbReference>
<dbReference type="PIRSF" id="PIRSF001554">
    <property type="entry name" value="SucCS_beta"/>
    <property type="match status" value="1"/>
</dbReference>
<feature type="binding site" evidence="10">
    <location>
        <position position="107"/>
    </location>
    <ligand>
        <name>ATP</name>
        <dbReference type="ChEBI" id="CHEBI:30616"/>
    </ligand>
</feature>
<evidence type="ECO:0000256" key="8">
    <source>
        <dbReference type="ARBA" id="ARBA00050563"/>
    </source>
</evidence>
<dbReference type="SUPFAM" id="SSF56059">
    <property type="entry name" value="Glutathione synthetase ATP-binding domain-like"/>
    <property type="match status" value="1"/>
</dbReference>
<comment type="similarity">
    <text evidence="1 10">Belongs to the succinate/malate CoA ligase beta subunit family.</text>
</comment>